<sequence length="391" mass="43701">MTQPVKWSWNEALNDTLFGIRKHLHQHPELSFQEHETQKYIEKILDDWGIPYQTITDTGVYVDIEGAEDGKHIALRADIDALPITEKSNVDFPSQNEGVMHACGHDGHTTILLGAVYHLWQHRDQLKGSVRCIFQPGEEADGAAEQLIQAGVLTDPQIENIIALHVWPKLPLGTIGTIKGPVTASCDDFVLKVHGKGGHAARPYEGIDALAITHEIVQALKFLETRVLDPVKPHLIHVGKVEGGQSNNSIADEVVVEGSVRTVDHDMRKEIEAHFTRLVKETAERFGGNVDIEYINGHPPVINDDEITDQLERSASQIVGEDNIIDLGQPSMGADDFGYYSEQLPSTYFRLGISEDHETTYDLHHPQFKFNEQAIIYGAKIFTQYALDMLR</sequence>
<proteinExistence type="inferred from homology"/>
<dbReference type="InterPro" id="IPR002933">
    <property type="entry name" value="Peptidase_M20"/>
</dbReference>
<dbReference type="NCBIfam" id="TIGR01891">
    <property type="entry name" value="amidohydrolases"/>
    <property type="match status" value="1"/>
</dbReference>
<comment type="caution">
    <text evidence="4">The sequence shown here is derived from an EMBL/GenBank/DDBJ whole genome shotgun (WGS) entry which is preliminary data.</text>
</comment>
<dbReference type="InterPro" id="IPR036264">
    <property type="entry name" value="Bact_exopeptidase_dim_dom"/>
</dbReference>
<keyword evidence="2" id="KW-0479">Metal-binding</keyword>
<feature type="binding site" evidence="2">
    <location>
        <position position="139"/>
    </location>
    <ligand>
        <name>Mn(2+)</name>
        <dbReference type="ChEBI" id="CHEBI:29035"/>
        <label>2</label>
    </ligand>
</feature>
<dbReference type="PIRSF" id="PIRSF005962">
    <property type="entry name" value="Pept_M20D_amidohydro"/>
    <property type="match status" value="1"/>
</dbReference>
<feature type="binding site" evidence="2">
    <location>
        <position position="165"/>
    </location>
    <ligand>
        <name>Mn(2+)</name>
        <dbReference type="ChEBI" id="CHEBI:29035"/>
        <label>2</label>
    </ligand>
</feature>
<keyword evidence="5" id="KW-1185">Reference proteome</keyword>
<dbReference type="EMBL" id="PPPX01000016">
    <property type="protein sequence ID" value="POA08434.1"/>
    <property type="molecule type" value="Genomic_DNA"/>
</dbReference>
<dbReference type="Pfam" id="PF07687">
    <property type="entry name" value="M20_dimer"/>
    <property type="match status" value="1"/>
</dbReference>
<feature type="binding site" evidence="2">
    <location>
        <position position="103"/>
    </location>
    <ligand>
        <name>Mn(2+)</name>
        <dbReference type="ChEBI" id="CHEBI:29035"/>
        <label>2</label>
    </ligand>
</feature>
<feature type="binding site" evidence="2">
    <location>
        <position position="105"/>
    </location>
    <ligand>
        <name>Mn(2+)</name>
        <dbReference type="ChEBI" id="CHEBI:29035"/>
        <label>2</label>
    </ligand>
</feature>
<dbReference type="SUPFAM" id="SSF53187">
    <property type="entry name" value="Zn-dependent exopeptidases"/>
    <property type="match status" value="1"/>
</dbReference>
<dbReference type="PANTHER" id="PTHR11014">
    <property type="entry name" value="PEPTIDASE M20 FAMILY MEMBER"/>
    <property type="match status" value="1"/>
</dbReference>
<reference evidence="4 5" key="1">
    <citation type="submission" date="2017-08" db="EMBL/GenBank/DDBJ databases">
        <title>Draft genome sequences of 64 type strains of genus Staph aureus.</title>
        <authorList>
            <person name="Cole K."/>
            <person name="Golubchik T."/>
            <person name="Russell J."/>
            <person name="Foster D."/>
            <person name="Llewelyn M."/>
            <person name="Wilson D."/>
            <person name="Crook D."/>
            <person name="Paul J."/>
        </authorList>
    </citation>
    <scope>NUCLEOTIDE SEQUENCE [LARGE SCALE GENOMIC DNA]</scope>
    <source>
        <strain evidence="4 5">DSM 29875</strain>
    </source>
</reference>
<dbReference type="RefSeq" id="WP_103372220.1">
    <property type="nucleotide sequence ID" value="NZ_CBCRVO010000002.1"/>
</dbReference>
<dbReference type="SUPFAM" id="SSF55031">
    <property type="entry name" value="Bacterial exopeptidase dimerisation domain"/>
    <property type="match status" value="1"/>
</dbReference>
<dbReference type="PANTHER" id="PTHR11014:SF63">
    <property type="entry name" value="METALLOPEPTIDASE, PUTATIVE (AFU_ORTHOLOGUE AFUA_6G09600)-RELATED"/>
    <property type="match status" value="1"/>
</dbReference>
<dbReference type="GeneID" id="98298706"/>
<keyword evidence="4" id="KW-0378">Hydrolase</keyword>
<comment type="cofactor">
    <cofactor evidence="2">
        <name>Mn(2+)</name>
        <dbReference type="ChEBI" id="CHEBI:29035"/>
    </cofactor>
    <text evidence="2">The Mn(2+) ion enhances activity.</text>
</comment>
<feature type="binding site" evidence="2">
    <location>
        <position position="364"/>
    </location>
    <ligand>
        <name>Mn(2+)</name>
        <dbReference type="ChEBI" id="CHEBI:29035"/>
        <label>2</label>
    </ligand>
</feature>
<dbReference type="Gene3D" id="3.40.630.10">
    <property type="entry name" value="Zn peptidases"/>
    <property type="match status" value="1"/>
</dbReference>
<dbReference type="GO" id="GO:0046872">
    <property type="term" value="F:metal ion binding"/>
    <property type="evidence" value="ECO:0007669"/>
    <property type="project" value="UniProtKB-KW"/>
</dbReference>
<accession>A0A2K4FAR1</accession>
<dbReference type="AlphaFoldDB" id="A0A2K4FAR1"/>
<dbReference type="Pfam" id="PF01546">
    <property type="entry name" value="Peptidase_M20"/>
    <property type="match status" value="1"/>
</dbReference>
<organism evidence="4 5">
    <name type="scientific">Staphylococcus argensis</name>
    <dbReference type="NCBI Taxonomy" id="1607738"/>
    <lineage>
        <taxon>Bacteria</taxon>
        <taxon>Bacillati</taxon>
        <taxon>Bacillota</taxon>
        <taxon>Bacilli</taxon>
        <taxon>Bacillales</taxon>
        <taxon>Staphylococcaceae</taxon>
        <taxon>Staphylococcus</taxon>
    </lineage>
</organism>
<evidence type="ECO:0000256" key="1">
    <source>
        <dbReference type="ARBA" id="ARBA00006153"/>
    </source>
</evidence>
<feature type="domain" description="Peptidase M20 dimerisation" evidence="3">
    <location>
        <begin position="189"/>
        <end position="284"/>
    </location>
</feature>
<dbReference type="OrthoDB" id="2985724at2"/>
<gene>
    <name evidence="4" type="ORF">CD039_10160</name>
</gene>
<keyword evidence="2" id="KW-0464">Manganese</keyword>
<evidence type="ECO:0000256" key="2">
    <source>
        <dbReference type="PIRSR" id="PIRSR005962-1"/>
    </source>
</evidence>
<evidence type="ECO:0000259" key="3">
    <source>
        <dbReference type="Pfam" id="PF07687"/>
    </source>
</evidence>
<dbReference type="Gene3D" id="3.30.70.360">
    <property type="match status" value="1"/>
</dbReference>
<dbReference type="InterPro" id="IPR011650">
    <property type="entry name" value="Peptidase_M20_dimer"/>
</dbReference>
<name>A0A2K4FAR1_9STAP</name>
<protein>
    <submittedName>
        <fullName evidence="4">Amidohydrolase</fullName>
    </submittedName>
</protein>
<evidence type="ECO:0000313" key="4">
    <source>
        <dbReference type="EMBL" id="POA08434.1"/>
    </source>
</evidence>
<comment type="similarity">
    <text evidence="1">Belongs to the peptidase M20 family.</text>
</comment>
<dbReference type="GO" id="GO:0016787">
    <property type="term" value="F:hydrolase activity"/>
    <property type="evidence" value="ECO:0007669"/>
    <property type="project" value="UniProtKB-KW"/>
</dbReference>
<dbReference type="InterPro" id="IPR017439">
    <property type="entry name" value="Amidohydrolase"/>
</dbReference>
<dbReference type="CDD" id="cd03886">
    <property type="entry name" value="M20_Acy1"/>
    <property type="match status" value="1"/>
</dbReference>
<dbReference type="Proteomes" id="UP000242712">
    <property type="component" value="Unassembled WGS sequence"/>
</dbReference>
<evidence type="ECO:0000313" key="5">
    <source>
        <dbReference type="Proteomes" id="UP000242712"/>
    </source>
</evidence>